<evidence type="ECO:0000256" key="6">
    <source>
        <dbReference type="SAM" id="SignalP"/>
    </source>
</evidence>
<comment type="caution">
    <text evidence="9">The sequence shown here is derived from an EMBL/GenBank/DDBJ whole genome shotgun (WGS) entry which is preliminary data.</text>
</comment>
<dbReference type="SUPFAM" id="SSF56935">
    <property type="entry name" value="Porins"/>
    <property type="match status" value="1"/>
</dbReference>
<feature type="signal peptide" evidence="6">
    <location>
        <begin position="1"/>
        <end position="34"/>
    </location>
</feature>
<feature type="domain" description="TonB-dependent receptor plug" evidence="8">
    <location>
        <begin position="85"/>
        <end position="186"/>
    </location>
</feature>
<dbReference type="InterPro" id="IPR037066">
    <property type="entry name" value="Plug_dom_sf"/>
</dbReference>
<dbReference type="Pfam" id="PF00593">
    <property type="entry name" value="TonB_dep_Rec_b-barrel"/>
    <property type="match status" value="1"/>
</dbReference>
<keyword evidence="3 5" id="KW-0472">Membrane</keyword>
<dbReference type="Proteomes" id="UP001204621">
    <property type="component" value="Unassembled WGS sequence"/>
</dbReference>
<evidence type="ECO:0000256" key="2">
    <source>
        <dbReference type="ARBA" id="ARBA00009810"/>
    </source>
</evidence>
<reference evidence="9 10" key="1">
    <citation type="submission" date="2022-08" db="EMBL/GenBank/DDBJ databases">
        <title>Reclassification of Massilia species as members of the genera Telluria, Duganella, Pseudoduganella, Mokoshia gen. nov. and Zemynaea gen. nov. using orthogonal and non-orthogonal genome-based approaches.</title>
        <authorList>
            <person name="Bowman J.P."/>
        </authorList>
    </citation>
    <scope>NUCLEOTIDE SEQUENCE [LARGE SCALE GENOMIC DNA]</scope>
    <source>
        <strain evidence="9 10">JCM 31606</strain>
    </source>
</reference>
<keyword evidence="9" id="KW-0675">Receptor</keyword>
<dbReference type="Pfam" id="PF07715">
    <property type="entry name" value="Plug"/>
    <property type="match status" value="1"/>
</dbReference>
<evidence type="ECO:0000259" key="8">
    <source>
        <dbReference type="Pfam" id="PF07715"/>
    </source>
</evidence>
<comment type="similarity">
    <text evidence="2 5">Belongs to the TonB-dependent receptor family.</text>
</comment>
<evidence type="ECO:0000259" key="7">
    <source>
        <dbReference type="Pfam" id="PF00593"/>
    </source>
</evidence>
<protein>
    <submittedName>
        <fullName evidence="9">TonB-dependent receptor</fullName>
    </submittedName>
</protein>
<dbReference type="NCBIfam" id="TIGR01782">
    <property type="entry name" value="TonB-Xanth-Caul"/>
    <property type="match status" value="1"/>
</dbReference>
<evidence type="ECO:0000256" key="3">
    <source>
        <dbReference type="ARBA" id="ARBA00023136"/>
    </source>
</evidence>
<dbReference type="Gene3D" id="2.170.130.10">
    <property type="entry name" value="TonB-dependent receptor, plug domain"/>
    <property type="match status" value="1"/>
</dbReference>
<feature type="domain" description="TonB-dependent receptor-like beta-barrel" evidence="7">
    <location>
        <begin position="501"/>
        <end position="1015"/>
    </location>
</feature>
<dbReference type="InterPro" id="IPR036942">
    <property type="entry name" value="Beta-barrel_TonB_sf"/>
</dbReference>
<dbReference type="InterPro" id="IPR012910">
    <property type="entry name" value="Plug_dom"/>
</dbReference>
<dbReference type="InterPro" id="IPR010104">
    <property type="entry name" value="TonB_rcpt_bac"/>
</dbReference>
<gene>
    <name evidence="9" type="ORF">NX778_04025</name>
</gene>
<evidence type="ECO:0000256" key="5">
    <source>
        <dbReference type="RuleBase" id="RU003357"/>
    </source>
</evidence>
<sequence length="1048" mass="113477">MSKEVTRLTVIHRTGCASAVAAVVSMLAAHGALAQETAPAAQTAQPNGPDTPADAAQQPVVPVILVAGTRKSVASAIDRKLRASTVSDSIVAEDIGQFPDKNVGEALSRVTGVQLSRDFGEGSQVSIRGVEPNLNRIEINGMSVLSTNGTAGRGAELRELASELIGSIDVYKGITADMTEGGVGGTVSIRTRRPLEFKKPTISTTLSGEQASSRGGVQPRGNLFMADRYLGGKLGLMANIVYDKVFTRNDYARNTSWRFLQDWDNSADKTVTSTDPMVAAIGSKAACSTTTGLTSAQKTACLNQWNDYSPGIARYGIWTRDHKRSSGELTAQYEFSKDFNAWASYQANKQEQRLNDRNFGTDFSSASRLADTGTAPVYGANGVPTTAGTCVTPAGTPSSMVVQNHYVTSYTVGQCLNAAGQGGQGAFSTSARDFALDIDSKYASTGFSFKRGRLEVEGLLNTSRSLYNINTNSIVYTQNAPGLKVTLDSQGLPHFAFPAAYSPDNPGSYVQAQLQYRPSETKNTEDQAKLDFKYRLTTPFFTKVWFGAQARKASAKQYNGGGYLASTGGPGGDVNVMSANVNQTWIYDPLYTGGAQRPNDTQSFINSSFATKYVNAAQMAGLVSAASGRSPGTFFNGYNGVSNMPSSWLTPVYAAAAPSFDTSHFNHDYLYNAPGSDGKTYPQIPAFDVGERIASTYLRLDYATQVFGLDLDGNFGMRYTRTRDSAAGLFKYQVRTEKSPGSSSFTDTVVSNSVAKVDNTYHDYLPSFNGALWFTDRALVRLGWAKAMARPSIDLLAPNATCTRNSGNPQFGGDGTDACTAGNPDLKPYRSTNTDLSFEYYPSQDSQLSAAFFKKDISSYVMDKVLVKKVDLFHDGQLFDVTQPINGKGATTKGVELAARSAFTWLPGWLAGFGGDANYTRMSFKYAQGTERLNILDGTVLPYPGMSRNSYNLSLWYDRGPINARVAYNWRDRFFTGGNDVSGNPVFQEKTGFLDAKLQWRYNDHVTFSLEGKNLTNQAQITDAGDLFRVNELAWSGRRYFVSVSIKN</sequence>
<dbReference type="RefSeq" id="WP_258810382.1">
    <property type="nucleotide sequence ID" value="NZ_JANUGU010000001.1"/>
</dbReference>
<organism evidence="9 10">
    <name type="scientific">Massilia terrae</name>
    <dbReference type="NCBI Taxonomy" id="1811224"/>
    <lineage>
        <taxon>Bacteria</taxon>
        <taxon>Pseudomonadati</taxon>
        <taxon>Pseudomonadota</taxon>
        <taxon>Betaproteobacteria</taxon>
        <taxon>Burkholderiales</taxon>
        <taxon>Oxalobacteraceae</taxon>
        <taxon>Telluria group</taxon>
        <taxon>Massilia</taxon>
    </lineage>
</organism>
<comment type="subcellular location">
    <subcellularLocation>
        <location evidence="1 5">Cell outer membrane</location>
    </subcellularLocation>
</comment>
<dbReference type="Gene3D" id="2.40.170.20">
    <property type="entry name" value="TonB-dependent receptor, beta-barrel domain"/>
    <property type="match status" value="1"/>
</dbReference>
<dbReference type="PANTHER" id="PTHR40980">
    <property type="entry name" value="PLUG DOMAIN-CONTAINING PROTEIN"/>
    <property type="match status" value="1"/>
</dbReference>
<name>A0ABT2CTC2_9BURK</name>
<evidence type="ECO:0000313" key="9">
    <source>
        <dbReference type="EMBL" id="MCS0657228.1"/>
    </source>
</evidence>
<dbReference type="InterPro" id="IPR000531">
    <property type="entry name" value="Beta-barrel_TonB"/>
</dbReference>
<evidence type="ECO:0000256" key="1">
    <source>
        <dbReference type="ARBA" id="ARBA00004442"/>
    </source>
</evidence>
<evidence type="ECO:0000256" key="4">
    <source>
        <dbReference type="ARBA" id="ARBA00023237"/>
    </source>
</evidence>
<proteinExistence type="inferred from homology"/>
<keyword evidence="10" id="KW-1185">Reference proteome</keyword>
<evidence type="ECO:0000313" key="10">
    <source>
        <dbReference type="Proteomes" id="UP001204621"/>
    </source>
</evidence>
<keyword evidence="6" id="KW-0732">Signal</keyword>
<keyword evidence="5" id="KW-0798">TonB box</keyword>
<dbReference type="EMBL" id="JANUGU010000001">
    <property type="protein sequence ID" value="MCS0657228.1"/>
    <property type="molecule type" value="Genomic_DNA"/>
</dbReference>
<dbReference type="PANTHER" id="PTHR40980:SF3">
    <property type="entry name" value="TONB-DEPENDENT RECEPTOR-LIKE BETA-BARREL DOMAIN-CONTAINING PROTEIN"/>
    <property type="match status" value="1"/>
</dbReference>
<accession>A0ABT2CTC2</accession>
<keyword evidence="4" id="KW-0998">Cell outer membrane</keyword>
<feature type="chain" id="PRO_5046979292" evidence="6">
    <location>
        <begin position="35"/>
        <end position="1048"/>
    </location>
</feature>